<dbReference type="GO" id="GO:0034605">
    <property type="term" value="P:cellular response to heat"/>
    <property type="evidence" value="ECO:0007669"/>
    <property type="project" value="TreeGrafter"/>
</dbReference>
<gene>
    <name evidence="7" type="ORF">Godav_001517</name>
</gene>
<keyword evidence="2" id="KW-0472">Membrane</keyword>
<evidence type="ECO:0000256" key="2">
    <source>
        <dbReference type="ARBA" id="ARBA00022475"/>
    </source>
</evidence>
<evidence type="ECO:0000256" key="3">
    <source>
        <dbReference type="ARBA" id="ARBA00022821"/>
    </source>
</evidence>
<evidence type="ECO:0000313" key="8">
    <source>
        <dbReference type="Proteomes" id="UP000593561"/>
    </source>
</evidence>
<organism evidence="7 8">
    <name type="scientific">Gossypium davidsonii</name>
    <name type="common">Davidson's cotton</name>
    <name type="synonym">Gossypium klotzschianum subsp. davidsonii</name>
    <dbReference type="NCBI Taxonomy" id="34287"/>
    <lineage>
        <taxon>Eukaryota</taxon>
        <taxon>Viridiplantae</taxon>
        <taxon>Streptophyta</taxon>
        <taxon>Embryophyta</taxon>
        <taxon>Tracheophyta</taxon>
        <taxon>Spermatophyta</taxon>
        <taxon>Magnoliopsida</taxon>
        <taxon>eudicotyledons</taxon>
        <taxon>Gunneridae</taxon>
        <taxon>Pentapetalae</taxon>
        <taxon>rosids</taxon>
        <taxon>malvids</taxon>
        <taxon>Malvales</taxon>
        <taxon>Malvaceae</taxon>
        <taxon>Malvoideae</taxon>
        <taxon>Gossypium</taxon>
    </lineage>
</organism>
<dbReference type="Pfam" id="PF00011">
    <property type="entry name" value="HSP20"/>
    <property type="match status" value="1"/>
</dbReference>
<evidence type="ECO:0000259" key="6">
    <source>
        <dbReference type="PROSITE" id="PS01031"/>
    </source>
</evidence>
<comment type="subcellular location">
    <subcellularLocation>
        <location evidence="1">Cell membrane</location>
        <topology evidence="1">Single-pass membrane protein</topology>
    </subcellularLocation>
</comment>
<dbReference type="GO" id="GO:0005886">
    <property type="term" value="C:plasma membrane"/>
    <property type="evidence" value="ECO:0007669"/>
    <property type="project" value="UniProtKB-SubCell"/>
</dbReference>
<dbReference type="PANTHER" id="PTHR43670">
    <property type="entry name" value="HEAT SHOCK PROTEIN 26"/>
    <property type="match status" value="1"/>
</dbReference>
<proteinExistence type="inferred from homology"/>
<dbReference type="AlphaFoldDB" id="A0A7J8T4Y0"/>
<dbReference type="PANTHER" id="PTHR43670:SF32">
    <property type="entry name" value="16.6 KDA HEAT SHOCK PROTEIN-LIKE"/>
    <property type="match status" value="1"/>
</dbReference>
<comment type="similarity">
    <text evidence="4 5">Belongs to the small heat shock protein (HSP20) family.</text>
</comment>
<dbReference type="CDD" id="cd06464">
    <property type="entry name" value="ACD_sHsps-like"/>
    <property type="match status" value="1"/>
</dbReference>
<dbReference type="GO" id="GO:0006952">
    <property type="term" value="P:defense response"/>
    <property type="evidence" value="ECO:0007669"/>
    <property type="project" value="UniProtKB-KW"/>
</dbReference>
<protein>
    <recommendedName>
        <fullName evidence="6">SHSP domain-containing protein</fullName>
    </recommendedName>
</protein>
<accession>A0A7J8T4Y0</accession>
<name>A0A7J8T4Y0_GOSDV</name>
<reference evidence="7 8" key="1">
    <citation type="journal article" date="2019" name="Genome Biol. Evol.">
        <title>Insights into the evolution of the New World diploid cottons (Gossypium, subgenus Houzingenia) based on genome sequencing.</title>
        <authorList>
            <person name="Grover C.E."/>
            <person name="Arick M.A. 2nd"/>
            <person name="Thrash A."/>
            <person name="Conover J.L."/>
            <person name="Sanders W.S."/>
            <person name="Peterson D.G."/>
            <person name="Frelichowski J.E."/>
            <person name="Scheffler J.A."/>
            <person name="Scheffler B.E."/>
            <person name="Wendel J.F."/>
        </authorList>
    </citation>
    <scope>NUCLEOTIDE SEQUENCE [LARGE SCALE GENOMIC DNA]</scope>
    <source>
        <strain evidence="7">27</strain>
        <tissue evidence="7">Leaf</tissue>
    </source>
</reference>
<comment type="caution">
    <text evidence="7">The sequence shown here is derived from an EMBL/GenBank/DDBJ whole genome shotgun (WGS) entry which is preliminary data.</text>
</comment>
<dbReference type="EMBL" id="JABFAC010000013">
    <property type="protein sequence ID" value="MBA0632842.1"/>
    <property type="molecule type" value="Genomic_DNA"/>
</dbReference>
<sequence>MEITYEEFEPFCKWKREPNSDTLEIHLPGKILKKRLEIAGFKRQQLRVQLSSSGNLVISGERESDSDGKKGNRFRREFKVSNEIEANQIRAQFCSGILYVIMPKRSTAEAAGVDVKASTMNWSKRLAMEIIVAVSSAVAVGVYVTKYCQCSHLGS</sequence>
<dbReference type="PROSITE" id="PS01031">
    <property type="entry name" value="SHSP"/>
    <property type="match status" value="1"/>
</dbReference>
<dbReference type="Gene3D" id="2.60.40.790">
    <property type="match status" value="1"/>
</dbReference>
<feature type="domain" description="SHSP" evidence="6">
    <location>
        <begin position="14"/>
        <end position="123"/>
    </location>
</feature>
<evidence type="ECO:0000256" key="1">
    <source>
        <dbReference type="ARBA" id="ARBA00004162"/>
    </source>
</evidence>
<evidence type="ECO:0000313" key="7">
    <source>
        <dbReference type="EMBL" id="MBA0632842.1"/>
    </source>
</evidence>
<dbReference type="Proteomes" id="UP000593561">
    <property type="component" value="Unassembled WGS sequence"/>
</dbReference>
<dbReference type="SUPFAM" id="SSF49764">
    <property type="entry name" value="HSP20-like chaperones"/>
    <property type="match status" value="1"/>
</dbReference>
<evidence type="ECO:0000256" key="4">
    <source>
        <dbReference type="PROSITE-ProRule" id="PRU00285"/>
    </source>
</evidence>
<evidence type="ECO:0000256" key="5">
    <source>
        <dbReference type="RuleBase" id="RU003616"/>
    </source>
</evidence>
<keyword evidence="8" id="KW-1185">Reference proteome</keyword>
<keyword evidence="3" id="KW-0611">Plant defense</keyword>
<dbReference type="InterPro" id="IPR008978">
    <property type="entry name" value="HSP20-like_chaperone"/>
</dbReference>
<dbReference type="InterPro" id="IPR002068">
    <property type="entry name" value="A-crystallin/Hsp20_dom"/>
</dbReference>
<keyword evidence="2" id="KW-1003">Cell membrane</keyword>